<comment type="caution">
    <text evidence="17">The sequence shown here is derived from an EMBL/GenBank/DDBJ whole genome shotgun (WGS) entry which is preliminary data.</text>
</comment>
<evidence type="ECO:0000256" key="12">
    <source>
        <dbReference type="ARBA" id="ARBA00033354"/>
    </source>
</evidence>
<evidence type="ECO:0000256" key="7">
    <source>
        <dbReference type="ARBA" id="ARBA00022679"/>
    </source>
</evidence>
<accession>A0A9X4QLT9</accession>
<dbReference type="InterPro" id="IPR036451">
    <property type="entry name" value="CblAdoTrfase-like_sf"/>
</dbReference>
<evidence type="ECO:0000256" key="5">
    <source>
        <dbReference type="ARBA" id="ARBA00020963"/>
    </source>
</evidence>
<comment type="subunit">
    <text evidence="3">Homotrimer.</text>
</comment>
<evidence type="ECO:0000256" key="9">
    <source>
        <dbReference type="ARBA" id="ARBA00022840"/>
    </source>
</evidence>
<keyword evidence="7 15" id="KW-0808">Transferase</keyword>
<evidence type="ECO:0000313" key="17">
    <source>
        <dbReference type="EMBL" id="MDG0790402.1"/>
    </source>
</evidence>
<evidence type="ECO:0000256" key="2">
    <source>
        <dbReference type="ARBA" id="ARBA00007487"/>
    </source>
</evidence>
<comment type="pathway">
    <text evidence="1 15">Cofactor biosynthesis; adenosylcobalamin biosynthesis; adenosylcobalamin from cob(II)yrinate a,c-diamide: step 2/7.</text>
</comment>
<gene>
    <name evidence="17" type="ORF">OMP38_05735</name>
</gene>
<dbReference type="InterPro" id="IPR016030">
    <property type="entry name" value="CblAdoTrfase-like"/>
</dbReference>
<dbReference type="Gene3D" id="1.20.1200.10">
    <property type="entry name" value="Cobalamin adenosyltransferase-like"/>
    <property type="match status" value="1"/>
</dbReference>
<comment type="catalytic activity">
    <reaction evidence="14 15">
        <text>2 cob(II)alamin + reduced [electron-transfer flavoprotein] + 2 ATP = 2 adenosylcob(III)alamin + 2 triphosphate + oxidized [electron-transfer flavoprotein] + 3 H(+)</text>
        <dbReference type="Rhea" id="RHEA:28671"/>
        <dbReference type="Rhea" id="RHEA-COMP:10685"/>
        <dbReference type="Rhea" id="RHEA-COMP:10686"/>
        <dbReference type="ChEBI" id="CHEBI:15378"/>
        <dbReference type="ChEBI" id="CHEBI:16304"/>
        <dbReference type="ChEBI" id="CHEBI:18036"/>
        <dbReference type="ChEBI" id="CHEBI:18408"/>
        <dbReference type="ChEBI" id="CHEBI:30616"/>
        <dbReference type="ChEBI" id="CHEBI:57692"/>
        <dbReference type="ChEBI" id="CHEBI:58307"/>
        <dbReference type="EC" id="2.5.1.17"/>
    </reaction>
</comment>
<reference evidence="17 18" key="1">
    <citation type="submission" date="2022-10" db="EMBL/GenBank/DDBJ databases">
        <title>Comparative genomic analysis of Cohnella hashimotonis sp. nov., isolated from the International Space Station.</title>
        <authorList>
            <person name="Simpson A."/>
            <person name="Venkateswaran K."/>
        </authorList>
    </citation>
    <scope>NUCLEOTIDE SEQUENCE [LARGE SCALE GENOMIC DNA]</scope>
    <source>
        <strain evidence="17 18">DSM 18997</strain>
    </source>
</reference>
<dbReference type="InterPro" id="IPR029499">
    <property type="entry name" value="PduO-typ"/>
</dbReference>
<evidence type="ECO:0000256" key="11">
    <source>
        <dbReference type="ARBA" id="ARBA00033334"/>
    </source>
</evidence>
<keyword evidence="8 15" id="KW-0547">Nucleotide-binding</keyword>
<evidence type="ECO:0000256" key="3">
    <source>
        <dbReference type="ARBA" id="ARBA00011233"/>
    </source>
</evidence>
<proteinExistence type="inferred from homology"/>
<dbReference type="GO" id="GO:0008817">
    <property type="term" value="F:corrinoid adenosyltransferase activity"/>
    <property type="evidence" value="ECO:0007669"/>
    <property type="project" value="UniProtKB-UniRule"/>
</dbReference>
<dbReference type="GO" id="GO:0009236">
    <property type="term" value="P:cobalamin biosynthetic process"/>
    <property type="evidence" value="ECO:0007669"/>
    <property type="project" value="UniProtKB-UniRule"/>
</dbReference>
<evidence type="ECO:0000256" key="8">
    <source>
        <dbReference type="ARBA" id="ARBA00022741"/>
    </source>
</evidence>
<evidence type="ECO:0000256" key="10">
    <source>
        <dbReference type="ARBA" id="ARBA00031529"/>
    </source>
</evidence>
<dbReference type="EC" id="2.5.1.17" evidence="4 15"/>
<evidence type="ECO:0000313" key="18">
    <source>
        <dbReference type="Proteomes" id="UP001153387"/>
    </source>
</evidence>
<dbReference type="RefSeq" id="WP_277564237.1">
    <property type="nucleotide sequence ID" value="NZ_JAPDHZ010000002.1"/>
</dbReference>
<evidence type="ECO:0000256" key="14">
    <source>
        <dbReference type="ARBA" id="ARBA00048692"/>
    </source>
</evidence>
<evidence type="ECO:0000256" key="4">
    <source>
        <dbReference type="ARBA" id="ARBA00012454"/>
    </source>
</evidence>
<keyword evidence="18" id="KW-1185">Reference proteome</keyword>
<keyword evidence="6 15" id="KW-0169">Cobalamin biosynthesis</keyword>
<dbReference type="PANTHER" id="PTHR12213:SF0">
    <property type="entry name" value="CORRINOID ADENOSYLTRANSFERASE MMAB"/>
    <property type="match status" value="1"/>
</dbReference>
<dbReference type="Pfam" id="PF01923">
    <property type="entry name" value="Cob_adeno_trans"/>
    <property type="match status" value="1"/>
</dbReference>
<sequence>MKLYTRTGDKGTTSVIGGKVNKDDERVEAFGTIDELGAFVGQAAATARTGTVANAVTEATEGLRAFEARLLEELTVIQHELFDCGSDLSYAAPQPEQLKVKSELAERLEAWIDSHEAGNPPIARFILSGGTATAAALHVCRTVCRRAERAVVTLAATGRPCPPEVAKYLNRLSDYFFAAARAANAKAGVQDVEYERGAAVFRRIGKEL</sequence>
<evidence type="ECO:0000256" key="1">
    <source>
        <dbReference type="ARBA" id="ARBA00005121"/>
    </source>
</evidence>
<name>A0A9X4QLT9_9BACL</name>
<dbReference type="GO" id="GO:0005524">
    <property type="term" value="F:ATP binding"/>
    <property type="evidence" value="ECO:0007669"/>
    <property type="project" value="UniProtKB-UniRule"/>
</dbReference>
<dbReference type="AlphaFoldDB" id="A0A9X4QLT9"/>
<dbReference type="SUPFAM" id="SSF89028">
    <property type="entry name" value="Cobalamin adenosyltransferase-like"/>
    <property type="match status" value="1"/>
</dbReference>
<dbReference type="PANTHER" id="PTHR12213">
    <property type="entry name" value="CORRINOID ADENOSYLTRANSFERASE"/>
    <property type="match status" value="1"/>
</dbReference>
<dbReference type="Proteomes" id="UP001153387">
    <property type="component" value="Unassembled WGS sequence"/>
</dbReference>
<organism evidence="17 18">
    <name type="scientific">Cohnella ginsengisoli</name>
    <dbReference type="NCBI Taxonomy" id="425004"/>
    <lineage>
        <taxon>Bacteria</taxon>
        <taxon>Bacillati</taxon>
        <taxon>Bacillota</taxon>
        <taxon>Bacilli</taxon>
        <taxon>Bacillales</taxon>
        <taxon>Paenibacillaceae</taxon>
        <taxon>Cohnella</taxon>
    </lineage>
</organism>
<comment type="similarity">
    <text evidence="2 15">Belongs to the Cob(I)alamin adenosyltransferase family.</text>
</comment>
<comment type="catalytic activity">
    <reaction evidence="13 15">
        <text>2 cob(II)yrinate a,c diamide + reduced [electron-transfer flavoprotein] + 2 ATP = 2 adenosylcob(III)yrinate a,c-diamide + 2 triphosphate + oxidized [electron-transfer flavoprotein] + 3 H(+)</text>
        <dbReference type="Rhea" id="RHEA:11528"/>
        <dbReference type="Rhea" id="RHEA-COMP:10685"/>
        <dbReference type="Rhea" id="RHEA-COMP:10686"/>
        <dbReference type="ChEBI" id="CHEBI:15378"/>
        <dbReference type="ChEBI" id="CHEBI:18036"/>
        <dbReference type="ChEBI" id="CHEBI:30616"/>
        <dbReference type="ChEBI" id="CHEBI:57692"/>
        <dbReference type="ChEBI" id="CHEBI:58307"/>
        <dbReference type="ChEBI" id="CHEBI:58503"/>
        <dbReference type="ChEBI" id="CHEBI:58537"/>
        <dbReference type="EC" id="2.5.1.17"/>
    </reaction>
</comment>
<evidence type="ECO:0000259" key="16">
    <source>
        <dbReference type="Pfam" id="PF01923"/>
    </source>
</evidence>
<feature type="domain" description="Cobalamin adenosyltransferase-like" evidence="16">
    <location>
        <begin position="3"/>
        <end position="182"/>
    </location>
</feature>
<evidence type="ECO:0000256" key="15">
    <source>
        <dbReference type="RuleBase" id="RU366026"/>
    </source>
</evidence>
<dbReference type="FunFam" id="1.20.1200.10:FF:000001">
    <property type="entry name" value="Cob(I)yrinic acid a,c-diamide adenosyltransferase"/>
    <property type="match status" value="1"/>
</dbReference>
<dbReference type="EMBL" id="JAPDHZ010000002">
    <property type="protein sequence ID" value="MDG0790402.1"/>
    <property type="molecule type" value="Genomic_DNA"/>
</dbReference>
<evidence type="ECO:0000256" key="13">
    <source>
        <dbReference type="ARBA" id="ARBA00048555"/>
    </source>
</evidence>
<keyword evidence="9 15" id="KW-0067">ATP-binding</keyword>
<dbReference type="NCBIfam" id="TIGR00636">
    <property type="entry name" value="PduO_Nterm"/>
    <property type="match status" value="1"/>
</dbReference>
<evidence type="ECO:0000256" key="6">
    <source>
        <dbReference type="ARBA" id="ARBA00022573"/>
    </source>
</evidence>
<protein>
    <recommendedName>
        <fullName evidence="5 15">Corrinoid adenosyltransferase</fullName>
        <ecNumber evidence="4 15">2.5.1.17</ecNumber>
    </recommendedName>
    <alternativeName>
        <fullName evidence="10 15">Cob(II)alamin adenosyltransferase</fullName>
    </alternativeName>
    <alternativeName>
        <fullName evidence="12 15">Cob(II)yrinic acid a,c-diamide adenosyltransferase</fullName>
    </alternativeName>
    <alternativeName>
        <fullName evidence="11 15">Cobinamide/cobalamin adenosyltransferase</fullName>
    </alternativeName>
</protein>